<evidence type="ECO:0000259" key="2">
    <source>
        <dbReference type="SMART" id="SM00331"/>
    </source>
</evidence>
<dbReference type="eggNOG" id="COG5002">
    <property type="taxonomic scope" value="Bacteria"/>
</dbReference>
<dbReference type="RefSeq" id="WP_013252119.1">
    <property type="nucleotide sequence ID" value="NC_014363.1"/>
</dbReference>
<protein>
    <submittedName>
        <fullName evidence="3">Protein serine phosphatase with GAF(S) sensor(S)</fullName>
    </submittedName>
</protein>
<dbReference type="KEGG" id="ols:Olsu_1261"/>
<reference evidence="3 4" key="1">
    <citation type="journal article" date="2010" name="Stand. Genomic Sci.">
        <title>Complete genome sequence of Olsenella uli type strain (VPI D76D-27C).</title>
        <authorList>
            <person name="Goker M."/>
            <person name="Held B."/>
            <person name="Lucas S."/>
            <person name="Nolan M."/>
            <person name="Yasawong M."/>
            <person name="Glavina Del Rio T."/>
            <person name="Tice H."/>
            <person name="Cheng J.F."/>
            <person name="Bruce D."/>
            <person name="Detter J.C."/>
            <person name="Tapia R."/>
            <person name="Han C."/>
            <person name="Goodwin L."/>
            <person name="Pitluck S."/>
            <person name="Liolios K."/>
            <person name="Ivanova N."/>
            <person name="Mavromatis K."/>
            <person name="Mikhailova N."/>
            <person name="Pati A."/>
            <person name="Chen A."/>
            <person name="Palaniappan K."/>
            <person name="Land M."/>
            <person name="Hauser L."/>
            <person name="Chang Y.J."/>
            <person name="Jeffries C.D."/>
            <person name="Rohde M."/>
            <person name="Sikorski J."/>
            <person name="Pukall R."/>
            <person name="Woyke T."/>
            <person name="Bristow J."/>
            <person name="Eisen J.A."/>
            <person name="Markowitz V."/>
            <person name="Hugenholtz P."/>
            <person name="Kyrpides N.C."/>
            <person name="Klenk H.P."/>
            <person name="Lapidus A."/>
        </authorList>
    </citation>
    <scope>NUCLEOTIDE SEQUENCE [LARGE SCALE GENOMIC DNA]</scope>
    <source>
        <strain evidence="4">ATCC 49627 / DSM 7084 / CIP 109912 / JCM 12494 / NCIMB 702895 / VPI D76D-27C</strain>
    </source>
</reference>
<evidence type="ECO:0000256" key="1">
    <source>
        <dbReference type="ARBA" id="ARBA00022801"/>
    </source>
</evidence>
<dbReference type="InterPro" id="IPR029016">
    <property type="entry name" value="GAF-like_dom_sf"/>
</dbReference>
<dbReference type="EMBL" id="CP002106">
    <property type="protein sequence ID" value="ADK68367.1"/>
    <property type="molecule type" value="Genomic_DNA"/>
</dbReference>
<sequence>MGANGIVRRVDGIGERSVNGTLAGLLSLTSDAVIAFDGFGKVLLSNAEAERLFAGPAEGLLGCDVRMLFPPAVGVVPDAPFSLESLPFSCDGSSATLTCQGADGMPVTLTLRCSRVSSPGDTLLLVAHHTVGEQQAQREHDRLVEELSRANNRLSGTLKIVLDTLDSKDVTTLFSRVLEEITETMEAFGTVFYVAADDGYHLRGTSSSLVGADVARYMPQGRMIERLATQAGRSLRLRVLAPRGDALRQGRLARREVVNEETREVYGISSRVLPPFVSFIAVPVWFGSHVVALIEVGWKQVHPTRGDDAELLDAVARYLSVQLVGAFSTMRAQHEQRLGEAAAVIRGHLMGEGGLERDGLRLAAVEAAGELDATLVPMRAAGDGHYVAELPDRGPVSLGGDLERDLEGLLADVPVERGAAPSVGVHVLGTGSPLASWLREMGEPCIGALVDVGVIAGERRMGMILRHIDAEPLDDLELSFLSRVAQGARELSLGDEERRQDKRISQALQTGMRNELQRVPGISARGIYSSATQAAVIGGDFYDLIRLPHHHACVIMGDVSGKGVEAASVSAAVKTALGAYSWQGLSPARMVRLLNDFLLGFSRLETFATLFVGIVDLSAGTLTYCSAGHPPALLVRSAAGAGCDVSGEIETLDVQSGVVGAFHEMSYQNGCVRLSRGDMLLLYTDGTTEARAKDGAFFGEDGLRDAVMREAPRGFDGILDRLLETLDRFTDRRLEDDVAMVCLRFDDVGAPLPAAAVPPRR</sequence>
<gene>
    <name evidence="3" type="ordered locus">Olsu_1261</name>
</gene>
<keyword evidence="4" id="KW-1185">Reference proteome</keyword>
<dbReference type="Pfam" id="PF07228">
    <property type="entry name" value="SpoIIE"/>
    <property type="match status" value="1"/>
</dbReference>
<dbReference type="SUPFAM" id="SSF55781">
    <property type="entry name" value="GAF domain-like"/>
    <property type="match status" value="1"/>
</dbReference>
<dbReference type="PANTHER" id="PTHR43156">
    <property type="entry name" value="STAGE II SPORULATION PROTEIN E-RELATED"/>
    <property type="match status" value="1"/>
</dbReference>
<evidence type="ECO:0000313" key="4">
    <source>
        <dbReference type="Proteomes" id="UP000000333"/>
    </source>
</evidence>
<dbReference type="HOGENOM" id="CLU_358527_0_0_11"/>
<keyword evidence="1" id="KW-0378">Hydrolase</keyword>
<organism evidence="3 4">
    <name type="scientific">Olsenella uli (strain ATCC 49627 / DSM 7084 / CCUG 31166 / CIP 109912 / JCM 12494 / LMG 11480 / NCIMB 702895 / VPI D76D-27C)</name>
    <name type="common">Lactobacillus uli</name>
    <dbReference type="NCBI Taxonomy" id="633147"/>
    <lineage>
        <taxon>Bacteria</taxon>
        <taxon>Bacillati</taxon>
        <taxon>Actinomycetota</taxon>
        <taxon>Coriobacteriia</taxon>
        <taxon>Coriobacteriales</taxon>
        <taxon>Atopobiaceae</taxon>
        <taxon>Olsenella</taxon>
    </lineage>
</organism>
<dbReference type="GeneID" id="78512672"/>
<dbReference type="PANTHER" id="PTHR43156:SF2">
    <property type="entry name" value="STAGE II SPORULATION PROTEIN E"/>
    <property type="match status" value="1"/>
</dbReference>
<dbReference type="GO" id="GO:0016791">
    <property type="term" value="F:phosphatase activity"/>
    <property type="evidence" value="ECO:0007669"/>
    <property type="project" value="TreeGrafter"/>
</dbReference>
<dbReference type="PATRIC" id="fig|633147.7.peg.270"/>
<dbReference type="STRING" id="633147.Olsu_1261"/>
<evidence type="ECO:0000313" key="3">
    <source>
        <dbReference type="EMBL" id="ADK68367.1"/>
    </source>
</evidence>
<dbReference type="eggNOG" id="COG2208">
    <property type="taxonomic scope" value="Bacteria"/>
</dbReference>
<dbReference type="SUPFAM" id="SSF55785">
    <property type="entry name" value="PYP-like sensor domain (PAS domain)"/>
    <property type="match status" value="1"/>
</dbReference>
<dbReference type="InterPro" id="IPR001932">
    <property type="entry name" value="PPM-type_phosphatase-like_dom"/>
</dbReference>
<dbReference type="InterPro" id="IPR036457">
    <property type="entry name" value="PPM-type-like_dom_sf"/>
</dbReference>
<dbReference type="Gene3D" id="3.30.450.40">
    <property type="match status" value="1"/>
</dbReference>
<accession>E1QW64</accession>
<name>E1QW64_OLSUV</name>
<feature type="domain" description="PPM-type phosphatase" evidence="2">
    <location>
        <begin position="519"/>
        <end position="745"/>
    </location>
</feature>
<dbReference type="Proteomes" id="UP000000333">
    <property type="component" value="Chromosome"/>
</dbReference>
<dbReference type="InterPro" id="IPR052016">
    <property type="entry name" value="Bact_Sigma-Reg"/>
</dbReference>
<dbReference type="SMART" id="SM00331">
    <property type="entry name" value="PP2C_SIG"/>
    <property type="match status" value="1"/>
</dbReference>
<dbReference type="OrthoDB" id="5241041at2"/>
<dbReference type="Gene3D" id="3.60.40.10">
    <property type="entry name" value="PPM-type phosphatase domain"/>
    <property type="match status" value="1"/>
</dbReference>
<dbReference type="InterPro" id="IPR035965">
    <property type="entry name" value="PAS-like_dom_sf"/>
</dbReference>
<dbReference type="Gene3D" id="3.30.450.20">
    <property type="entry name" value="PAS domain"/>
    <property type="match status" value="1"/>
</dbReference>
<proteinExistence type="predicted"/>
<dbReference type="AlphaFoldDB" id="E1QW64"/>